<dbReference type="EMBL" id="LAZR01004107">
    <property type="protein sequence ID" value="KKN11708.1"/>
    <property type="molecule type" value="Genomic_DNA"/>
</dbReference>
<sequence length="479" mass="50503">MIKFLKAKANVVMYSNDLDAWVPEIWAAETLAILEENMVIGRLIHTDFKDEVKNFGDVVNTRRPGTFTAERKTANDDVTIQDADATNVAVPLDQHIHTSFLIRDGQESLSFEDLVEEYMAPAALSLAQMVDRILLGQVYQFQTNTVGILGSLSSSTIKDTILDARQKMNENNAHVTGRNLILGTTSETTALKEDMFLSAEQVGDDGTALREASLGRKLGFDVFMSQNTAGTTVAAGTGNADELASSAVVGATALTLDGSVLDNGQYFWLEGDGQANYVASGGGTTSVVAGRALKADVAAGASNLFEVTAGLVDLSGHTSAGGPSTYPAGYSKRIKVDGSGTPHIGQVVNFSTVSSAAIVAGEYSIVAIPASGYIVLDRPLDLAIANNYVINYGPRGDFNFAFHRNALTLVTRPLAKPKAGTGALAGVANFNGLSMRVVITYQGVGQGHLVTMDLLAGVKVLDTNLGCVIVGGEYTETYA</sequence>
<evidence type="ECO:0000313" key="1">
    <source>
        <dbReference type="EMBL" id="KKN11708.1"/>
    </source>
</evidence>
<accession>A0A0F9R2G3</accession>
<reference evidence="1" key="1">
    <citation type="journal article" date="2015" name="Nature">
        <title>Complex archaea that bridge the gap between prokaryotes and eukaryotes.</title>
        <authorList>
            <person name="Spang A."/>
            <person name="Saw J.H."/>
            <person name="Jorgensen S.L."/>
            <person name="Zaremba-Niedzwiedzka K."/>
            <person name="Martijn J."/>
            <person name="Lind A.E."/>
            <person name="van Eijk R."/>
            <person name="Schleper C."/>
            <person name="Guy L."/>
            <person name="Ettema T.J."/>
        </authorList>
    </citation>
    <scope>NUCLEOTIDE SEQUENCE</scope>
</reference>
<name>A0A0F9R2G3_9ZZZZ</name>
<proteinExistence type="predicted"/>
<comment type="caution">
    <text evidence="1">The sequence shown here is derived from an EMBL/GenBank/DDBJ whole genome shotgun (WGS) entry which is preliminary data.</text>
</comment>
<gene>
    <name evidence="1" type="ORF">LCGC14_1023800</name>
</gene>
<protein>
    <submittedName>
        <fullName evidence="1">Uncharacterized protein</fullName>
    </submittedName>
</protein>
<dbReference type="AlphaFoldDB" id="A0A0F9R2G3"/>
<organism evidence="1">
    <name type="scientific">marine sediment metagenome</name>
    <dbReference type="NCBI Taxonomy" id="412755"/>
    <lineage>
        <taxon>unclassified sequences</taxon>
        <taxon>metagenomes</taxon>
        <taxon>ecological metagenomes</taxon>
    </lineage>
</organism>